<dbReference type="EMBL" id="KZ679739">
    <property type="protein sequence ID" value="PTB47374.1"/>
    <property type="molecule type" value="Genomic_DNA"/>
</dbReference>
<gene>
    <name evidence="1" type="ORF">M431DRAFT_22004</name>
</gene>
<protein>
    <submittedName>
        <fullName evidence="1">Uncharacterized protein</fullName>
    </submittedName>
</protein>
<name>A0A2T3ZRE4_TRIHA</name>
<evidence type="ECO:0000313" key="2">
    <source>
        <dbReference type="Proteomes" id="UP000241690"/>
    </source>
</evidence>
<dbReference type="Proteomes" id="UP000241690">
    <property type="component" value="Unassembled WGS sequence"/>
</dbReference>
<dbReference type="AlphaFoldDB" id="A0A2T3ZRE4"/>
<dbReference type="RefSeq" id="XP_024767051.1">
    <property type="nucleotide sequence ID" value="XM_024913557.1"/>
</dbReference>
<accession>A0A2T3ZRE4</accession>
<proteinExistence type="predicted"/>
<organism evidence="1 2">
    <name type="scientific">Trichoderma harzianum CBS 226.95</name>
    <dbReference type="NCBI Taxonomy" id="983964"/>
    <lineage>
        <taxon>Eukaryota</taxon>
        <taxon>Fungi</taxon>
        <taxon>Dikarya</taxon>
        <taxon>Ascomycota</taxon>
        <taxon>Pezizomycotina</taxon>
        <taxon>Sordariomycetes</taxon>
        <taxon>Hypocreomycetidae</taxon>
        <taxon>Hypocreales</taxon>
        <taxon>Hypocreaceae</taxon>
        <taxon>Trichoderma</taxon>
    </lineage>
</organism>
<evidence type="ECO:0000313" key="1">
    <source>
        <dbReference type="EMBL" id="PTB47374.1"/>
    </source>
</evidence>
<reference evidence="1 2" key="1">
    <citation type="submission" date="2016-07" db="EMBL/GenBank/DDBJ databases">
        <title>Multiple horizontal gene transfer events from other fungi enriched the ability of initially mycotrophic Trichoderma (Ascomycota) to feed on dead plant biomass.</title>
        <authorList>
            <consortium name="DOE Joint Genome Institute"/>
            <person name="Aerts A."/>
            <person name="Atanasova L."/>
            <person name="Chenthamara K."/>
            <person name="Zhang J."/>
            <person name="Grujic M."/>
            <person name="Henrissat B."/>
            <person name="Kuo A."/>
            <person name="Salamov A."/>
            <person name="Lipzen A."/>
            <person name="Labutti K."/>
            <person name="Barry K."/>
            <person name="Miao Y."/>
            <person name="Rahimi M.J."/>
            <person name="Shen Q."/>
            <person name="Grigoriev I.V."/>
            <person name="Kubicek C.P."/>
            <person name="Druzhinina I.S."/>
        </authorList>
    </citation>
    <scope>NUCLEOTIDE SEQUENCE [LARGE SCALE GENOMIC DNA]</scope>
    <source>
        <strain evidence="1 2">CBS 226.95</strain>
    </source>
</reference>
<sequence length="127" mass="13905">MLQQPKLSPCRRQYTVTDLLITRARATNDRLLLQHDKGSDYIRATKVFNSYIAVLPPGNTAKEPNPWIIVLDIGDQTTIKIGLRQVDSLGNTIVVYSAGPQIHTDGSLEGCSRSWSIAVQGGSIIAD</sequence>
<keyword evidence="2" id="KW-1185">Reference proteome</keyword>
<dbReference type="GeneID" id="36622119"/>